<comment type="caution">
    <text evidence="1">The sequence shown here is derived from an EMBL/GenBank/DDBJ whole genome shotgun (WGS) entry which is preliminary data.</text>
</comment>
<dbReference type="HOGENOM" id="CLU_3207922_0_0_1"/>
<evidence type="ECO:0000313" key="1">
    <source>
        <dbReference type="EMBL" id="ELU40725.1"/>
    </source>
</evidence>
<protein>
    <submittedName>
        <fullName evidence="1">Uncharacterized protein</fullName>
    </submittedName>
</protein>
<dbReference type="EMBL" id="AFRT01001350">
    <property type="protein sequence ID" value="ELU40725.1"/>
    <property type="molecule type" value="Genomic_DNA"/>
</dbReference>
<gene>
    <name evidence="1" type="ORF">AG1IA_05234</name>
</gene>
<reference evidence="1 2" key="1">
    <citation type="journal article" date="2013" name="Nat. Commun.">
        <title>The evolution and pathogenic mechanisms of the rice sheath blight pathogen.</title>
        <authorList>
            <person name="Zheng A."/>
            <person name="Lin R."/>
            <person name="Xu L."/>
            <person name="Qin P."/>
            <person name="Tang C."/>
            <person name="Ai P."/>
            <person name="Zhang D."/>
            <person name="Liu Y."/>
            <person name="Sun Z."/>
            <person name="Feng H."/>
            <person name="Wang Y."/>
            <person name="Chen Y."/>
            <person name="Liang X."/>
            <person name="Fu R."/>
            <person name="Li Q."/>
            <person name="Zhang J."/>
            <person name="Yu X."/>
            <person name="Xie Z."/>
            <person name="Ding L."/>
            <person name="Guan P."/>
            <person name="Tang J."/>
            <person name="Liang Y."/>
            <person name="Wang S."/>
            <person name="Deng Q."/>
            <person name="Li S."/>
            <person name="Zhu J."/>
            <person name="Wang L."/>
            <person name="Liu H."/>
            <person name="Li P."/>
        </authorList>
    </citation>
    <scope>NUCLEOTIDE SEQUENCE [LARGE SCALE GENOMIC DNA]</scope>
    <source>
        <strain evidence="2">AG-1 IA</strain>
    </source>
</reference>
<sequence length="45" mass="4967">MLKGLLQSRLSTAWSLFSNMDIGRQGLTWNQNTGYDGDQCPSSTS</sequence>
<evidence type="ECO:0000313" key="2">
    <source>
        <dbReference type="Proteomes" id="UP000011668"/>
    </source>
</evidence>
<organism evidence="1 2">
    <name type="scientific">Thanatephorus cucumeris (strain AG1-IA)</name>
    <name type="common">Rice sheath blight fungus</name>
    <name type="synonym">Rhizoctonia solani</name>
    <dbReference type="NCBI Taxonomy" id="983506"/>
    <lineage>
        <taxon>Eukaryota</taxon>
        <taxon>Fungi</taxon>
        <taxon>Dikarya</taxon>
        <taxon>Basidiomycota</taxon>
        <taxon>Agaricomycotina</taxon>
        <taxon>Agaricomycetes</taxon>
        <taxon>Cantharellales</taxon>
        <taxon>Ceratobasidiaceae</taxon>
        <taxon>Rhizoctonia</taxon>
        <taxon>Rhizoctonia solani AG-1</taxon>
    </lineage>
</organism>
<dbReference type="AlphaFoldDB" id="L8WRX4"/>
<keyword evidence="2" id="KW-1185">Reference proteome</keyword>
<dbReference type="Proteomes" id="UP000011668">
    <property type="component" value="Unassembled WGS sequence"/>
</dbReference>
<proteinExistence type="predicted"/>
<name>L8WRX4_THACA</name>
<accession>L8WRX4</accession>